<evidence type="ECO:0000256" key="1">
    <source>
        <dbReference type="ARBA" id="ARBA00004141"/>
    </source>
</evidence>
<dbReference type="Gene3D" id="3.40.1110.10">
    <property type="entry name" value="Calcium-transporting ATPase, cytoplasmic domain N"/>
    <property type="match status" value="1"/>
</dbReference>
<dbReference type="Pfam" id="PF13246">
    <property type="entry name" value="Cation_ATPase"/>
    <property type="match status" value="1"/>
</dbReference>
<evidence type="ECO:0000313" key="10">
    <source>
        <dbReference type="EMBL" id="OGC56657.1"/>
    </source>
</evidence>
<comment type="caution">
    <text evidence="10">The sequence shown here is derived from an EMBL/GenBank/DDBJ whole genome shotgun (WGS) entry which is preliminary data.</text>
</comment>
<dbReference type="Gene3D" id="2.70.150.10">
    <property type="entry name" value="Calcium-transporting ATPase, cytoplasmic transduction domain A"/>
    <property type="match status" value="1"/>
</dbReference>
<dbReference type="SUPFAM" id="SSF81665">
    <property type="entry name" value="Calcium ATPase, transmembrane domain M"/>
    <property type="match status" value="1"/>
</dbReference>
<dbReference type="InterPro" id="IPR004014">
    <property type="entry name" value="ATPase_P-typ_cation-transptr_N"/>
</dbReference>
<feature type="transmembrane region" description="Helical" evidence="8">
    <location>
        <begin position="675"/>
        <end position="695"/>
    </location>
</feature>
<keyword evidence="4" id="KW-0067">ATP-binding</keyword>
<feature type="transmembrane region" description="Helical" evidence="8">
    <location>
        <begin position="254"/>
        <end position="280"/>
    </location>
</feature>
<evidence type="ECO:0000259" key="9">
    <source>
        <dbReference type="SMART" id="SM00831"/>
    </source>
</evidence>
<dbReference type="Pfam" id="PF00690">
    <property type="entry name" value="Cation_ATPase_N"/>
    <property type="match status" value="1"/>
</dbReference>
<feature type="transmembrane region" description="Helical" evidence="8">
    <location>
        <begin position="779"/>
        <end position="799"/>
    </location>
</feature>
<name>A0A1F4VHC2_UNCKA</name>
<evidence type="ECO:0000256" key="7">
    <source>
        <dbReference type="ARBA" id="ARBA00023136"/>
    </source>
</evidence>
<dbReference type="SMART" id="SM00831">
    <property type="entry name" value="Cation_ATPase_N"/>
    <property type="match status" value="1"/>
</dbReference>
<dbReference type="InterPro" id="IPR006068">
    <property type="entry name" value="ATPase_P-typ_cation-transptr_C"/>
</dbReference>
<dbReference type="PRINTS" id="PR00119">
    <property type="entry name" value="CATATPASE"/>
</dbReference>
<dbReference type="EMBL" id="MEVN01000033">
    <property type="protein sequence ID" value="OGC56657.1"/>
    <property type="molecule type" value="Genomic_DNA"/>
</dbReference>
<dbReference type="InterPro" id="IPR059000">
    <property type="entry name" value="ATPase_P-type_domA"/>
</dbReference>
<dbReference type="GO" id="GO:0005524">
    <property type="term" value="F:ATP binding"/>
    <property type="evidence" value="ECO:0007669"/>
    <property type="project" value="UniProtKB-KW"/>
</dbReference>
<dbReference type="Pfam" id="PF00122">
    <property type="entry name" value="E1-E2_ATPase"/>
    <property type="match status" value="1"/>
</dbReference>
<dbReference type="InterPro" id="IPR023299">
    <property type="entry name" value="ATPase_P-typ_cyto_dom_N"/>
</dbReference>
<feature type="transmembrane region" description="Helical" evidence="8">
    <location>
        <begin position="701"/>
        <end position="726"/>
    </location>
</feature>
<sequence length="813" mass="89607">MPQGLTSNEANQRLTEYGFNEIVETSKSTPLKILLRQIKSNFVVYMLIFSTVISFLVGKHVTAFTILSVILIVIFVGFFQEYKAEESIKSLKKMLMLVSIVYRDGKKVEIPSQEIVPDDIILLGNGEKISADCELIESFDLRVNESALTGESKEITKTALSNISIQATDQNKIFMGTYIVNGRCLARVTHSGMNTNFGKIAHLISTAEKELPLQQKVNNIAKYMVTVAIIASIATGVLIVSRAPVVNTAVLIDILILMIAISVSAFPEGFPVVLATTLALGAKRMAEKNAIVNRMSIIETLGEVTVICSDKTGTITKGEMTVKFIFTGNDLYEVGGSGFVAHGKITKNGSEIDINKQKDVKQLLLASLLCNNAEIERTGNDNEYKAIGTPTETALLILGAKAGAFKENYLYDRIDEHTFNSERKMMSVLYKQKDKHFIYAKGAPEVVLEKCTKSYNNSNEKDLTTKEKESIYSLQQEMSSTAYRTLAICYREISTNDKSYQDEDFTFLGLVAMEDTPREEVTEAIKTAIGAGIKVYMITGDSKETALSIAKQIGLSAANKILDGNAMDSLSDAELAVEVKETTIFARVKPEHKIRLVKIFKDLGETVAMTGDGVNDAPALKEAHVGIAMGKNGTDVSRSASDLILKDDNFATIISAIAEGRTVYNNIRKFVTYQLSCNLAELVTLFFGVLLAPVFGWQTPLLVSIQILFMNLVTDNLPALTLGVNPTSKDIMEDKPRNKENILNRELLKLLLSTAFFMGFITLLSYFIAFNIFGLSLEISRTVALLTMILIEIASAFSFRSFRKMALNRSPFV</sequence>
<accession>A0A1F4VHC2</accession>
<evidence type="ECO:0000256" key="6">
    <source>
        <dbReference type="ARBA" id="ARBA00022989"/>
    </source>
</evidence>
<gene>
    <name evidence="10" type="ORF">A3H26_01845</name>
</gene>
<dbReference type="SFLD" id="SFLDF00027">
    <property type="entry name" value="p-type_atpase"/>
    <property type="match status" value="1"/>
</dbReference>
<dbReference type="InterPro" id="IPR044492">
    <property type="entry name" value="P_typ_ATPase_HD_dom"/>
</dbReference>
<dbReference type="InterPro" id="IPR036412">
    <property type="entry name" value="HAD-like_sf"/>
</dbReference>
<evidence type="ECO:0000256" key="2">
    <source>
        <dbReference type="ARBA" id="ARBA00022692"/>
    </source>
</evidence>
<dbReference type="SFLD" id="SFLDG00002">
    <property type="entry name" value="C1.7:_P-type_atpase_like"/>
    <property type="match status" value="1"/>
</dbReference>
<dbReference type="SUPFAM" id="SSF81653">
    <property type="entry name" value="Calcium ATPase, transduction domain A"/>
    <property type="match status" value="1"/>
</dbReference>
<keyword evidence="6 8" id="KW-1133">Transmembrane helix</keyword>
<dbReference type="PRINTS" id="PR00120">
    <property type="entry name" value="HATPASE"/>
</dbReference>
<dbReference type="Pfam" id="PF00689">
    <property type="entry name" value="Cation_ATPase_C"/>
    <property type="match status" value="1"/>
</dbReference>
<dbReference type="Gene3D" id="1.20.1110.10">
    <property type="entry name" value="Calcium-transporting ATPase, transmembrane domain"/>
    <property type="match status" value="1"/>
</dbReference>
<feature type="domain" description="Cation-transporting P-type ATPase N-terminal" evidence="9">
    <location>
        <begin position="2"/>
        <end position="59"/>
    </location>
</feature>
<dbReference type="STRING" id="1802630.A3H26_01845"/>
<evidence type="ECO:0000313" key="11">
    <source>
        <dbReference type="Proteomes" id="UP000177763"/>
    </source>
</evidence>
<dbReference type="SFLD" id="SFLDS00003">
    <property type="entry name" value="Haloacid_Dehalogenase"/>
    <property type="match status" value="1"/>
</dbReference>
<feature type="transmembrane region" description="Helical" evidence="8">
    <location>
        <begin position="42"/>
        <end position="58"/>
    </location>
</feature>
<dbReference type="NCBIfam" id="TIGR01494">
    <property type="entry name" value="ATPase_P-type"/>
    <property type="match status" value="3"/>
</dbReference>
<keyword evidence="3" id="KW-0547">Nucleotide-binding</keyword>
<feature type="transmembrane region" description="Helical" evidence="8">
    <location>
        <begin position="747"/>
        <end position="773"/>
    </location>
</feature>
<evidence type="ECO:0000256" key="3">
    <source>
        <dbReference type="ARBA" id="ARBA00022741"/>
    </source>
</evidence>
<dbReference type="PROSITE" id="PS00154">
    <property type="entry name" value="ATPASE_E1_E2"/>
    <property type="match status" value="1"/>
</dbReference>
<evidence type="ECO:0000256" key="4">
    <source>
        <dbReference type="ARBA" id="ARBA00022840"/>
    </source>
</evidence>
<feature type="non-terminal residue" evidence="10">
    <location>
        <position position="813"/>
    </location>
</feature>
<dbReference type="Gene3D" id="3.40.50.1000">
    <property type="entry name" value="HAD superfamily/HAD-like"/>
    <property type="match status" value="1"/>
</dbReference>
<protein>
    <recommendedName>
        <fullName evidence="9">Cation-transporting P-type ATPase N-terminal domain-containing protein</fullName>
    </recommendedName>
</protein>
<proteinExistence type="predicted"/>
<dbReference type="SUPFAM" id="SSF56784">
    <property type="entry name" value="HAD-like"/>
    <property type="match status" value="1"/>
</dbReference>
<dbReference type="InterPro" id="IPR008250">
    <property type="entry name" value="ATPase_P-typ_transduc_dom_A_sf"/>
</dbReference>
<organism evidence="10 11">
    <name type="scientific">candidate division WWE3 bacterium RIFCSPLOWO2_12_FULL_36_10</name>
    <dbReference type="NCBI Taxonomy" id="1802630"/>
    <lineage>
        <taxon>Bacteria</taxon>
        <taxon>Katanobacteria</taxon>
    </lineage>
</organism>
<feature type="transmembrane region" description="Helical" evidence="8">
    <location>
        <begin position="64"/>
        <end position="82"/>
    </location>
</feature>
<dbReference type="InterPro" id="IPR023214">
    <property type="entry name" value="HAD_sf"/>
</dbReference>
<reference evidence="10 11" key="1">
    <citation type="journal article" date="2016" name="Nat. Commun.">
        <title>Thousands of microbial genomes shed light on interconnected biogeochemical processes in an aquifer system.</title>
        <authorList>
            <person name="Anantharaman K."/>
            <person name="Brown C.T."/>
            <person name="Hug L.A."/>
            <person name="Sharon I."/>
            <person name="Castelle C.J."/>
            <person name="Probst A.J."/>
            <person name="Thomas B.C."/>
            <person name="Singh A."/>
            <person name="Wilkins M.J."/>
            <person name="Karaoz U."/>
            <person name="Brodie E.L."/>
            <person name="Williams K.H."/>
            <person name="Hubbard S.S."/>
            <person name="Banfield J.F."/>
        </authorList>
    </citation>
    <scope>NUCLEOTIDE SEQUENCE [LARGE SCALE GENOMIC DNA]</scope>
</reference>
<dbReference type="GO" id="GO:0016887">
    <property type="term" value="F:ATP hydrolysis activity"/>
    <property type="evidence" value="ECO:0007669"/>
    <property type="project" value="InterPro"/>
</dbReference>
<dbReference type="InterPro" id="IPR001757">
    <property type="entry name" value="P_typ_ATPase"/>
</dbReference>
<dbReference type="AlphaFoldDB" id="A0A1F4VHC2"/>
<dbReference type="GO" id="GO:0016020">
    <property type="term" value="C:membrane"/>
    <property type="evidence" value="ECO:0007669"/>
    <property type="project" value="UniProtKB-SubCell"/>
</dbReference>
<dbReference type="InterPro" id="IPR023298">
    <property type="entry name" value="ATPase_P-typ_TM_dom_sf"/>
</dbReference>
<keyword evidence="7 8" id="KW-0472">Membrane</keyword>
<dbReference type="InterPro" id="IPR018303">
    <property type="entry name" value="ATPase_P-typ_P_site"/>
</dbReference>
<evidence type="ECO:0000256" key="8">
    <source>
        <dbReference type="SAM" id="Phobius"/>
    </source>
</evidence>
<dbReference type="PANTHER" id="PTHR42861">
    <property type="entry name" value="CALCIUM-TRANSPORTING ATPASE"/>
    <property type="match status" value="1"/>
</dbReference>
<feature type="transmembrane region" description="Helical" evidence="8">
    <location>
        <begin position="223"/>
        <end position="242"/>
    </location>
</feature>
<comment type="subcellular location">
    <subcellularLocation>
        <location evidence="1">Membrane</location>
        <topology evidence="1">Multi-pass membrane protein</topology>
    </subcellularLocation>
</comment>
<keyword evidence="2 8" id="KW-0812">Transmembrane</keyword>
<dbReference type="Proteomes" id="UP000177763">
    <property type="component" value="Unassembled WGS sequence"/>
</dbReference>
<evidence type="ECO:0000256" key="5">
    <source>
        <dbReference type="ARBA" id="ARBA00022967"/>
    </source>
</evidence>
<dbReference type="SUPFAM" id="SSF81660">
    <property type="entry name" value="Metal cation-transporting ATPase, ATP-binding domain N"/>
    <property type="match status" value="1"/>
</dbReference>
<keyword evidence="5" id="KW-1278">Translocase</keyword>